<protein>
    <submittedName>
        <fullName evidence="5">VWA domain-containing protein</fullName>
    </submittedName>
</protein>
<dbReference type="Pfam" id="PF07728">
    <property type="entry name" value="AAA_5"/>
    <property type="match status" value="1"/>
</dbReference>
<dbReference type="Gene3D" id="3.40.50.300">
    <property type="entry name" value="P-loop containing nucleotide triphosphate hydrolases"/>
    <property type="match status" value="2"/>
</dbReference>
<dbReference type="InterPro" id="IPR041702">
    <property type="entry name" value="BchD/ChlD_VWA"/>
</dbReference>
<organism evidence="5 6">
    <name type="scientific">Flavonifractor plautii</name>
    <name type="common">Fusobacterium plautii</name>
    <dbReference type="NCBI Taxonomy" id="292800"/>
    <lineage>
        <taxon>Bacteria</taxon>
        <taxon>Bacillati</taxon>
        <taxon>Bacillota</taxon>
        <taxon>Clostridia</taxon>
        <taxon>Eubacteriales</taxon>
        <taxon>Oscillospiraceae</taxon>
        <taxon>Flavonifractor</taxon>
    </lineage>
</organism>
<dbReference type="GO" id="GO:0005524">
    <property type="term" value="F:ATP binding"/>
    <property type="evidence" value="ECO:0007669"/>
    <property type="project" value="InterPro"/>
</dbReference>
<feature type="region of interest" description="Disordered" evidence="2">
    <location>
        <begin position="360"/>
        <end position="386"/>
    </location>
</feature>
<evidence type="ECO:0000256" key="2">
    <source>
        <dbReference type="SAM" id="MobiDB-lite"/>
    </source>
</evidence>
<dbReference type="Pfam" id="PF13519">
    <property type="entry name" value="VWA_2"/>
    <property type="match status" value="1"/>
</dbReference>
<reference evidence="5 6" key="1">
    <citation type="journal article" date="2019" name="Nat. Med.">
        <title>A library of human gut bacterial isolates paired with longitudinal multiomics data enables mechanistic microbiome research.</title>
        <authorList>
            <person name="Poyet M."/>
            <person name="Groussin M."/>
            <person name="Gibbons S.M."/>
            <person name="Avila-Pacheco J."/>
            <person name="Jiang X."/>
            <person name="Kearney S.M."/>
            <person name="Perrotta A.R."/>
            <person name="Berdy B."/>
            <person name="Zhao S."/>
            <person name="Lieberman T.D."/>
            <person name="Swanson P.K."/>
            <person name="Smith M."/>
            <person name="Roesemann S."/>
            <person name="Alexander J.E."/>
            <person name="Rich S.A."/>
            <person name="Livny J."/>
            <person name="Vlamakis H."/>
            <person name="Clish C."/>
            <person name="Bullock K."/>
            <person name="Deik A."/>
            <person name="Scott J."/>
            <person name="Pierce K.A."/>
            <person name="Xavier R.J."/>
            <person name="Alm E.J."/>
        </authorList>
    </citation>
    <scope>NUCLEOTIDE SEQUENCE [LARGE SCALE GENOMIC DNA]</scope>
    <source>
        <strain evidence="5 6">BIOML-A5</strain>
    </source>
</reference>
<comment type="caution">
    <text evidence="5">The sequence shown here is derived from an EMBL/GenBank/DDBJ whole genome shotgun (WGS) entry which is preliminary data.</text>
</comment>
<reference evidence="4" key="2">
    <citation type="submission" date="2023-01" db="EMBL/GenBank/DDBJ databases">
        <title>Human gut microbiome strain richness.</title>
        <authorList>
            <person name="Chen-Liaw A."/>
        </authorList>
    </citation>
    <scope>NUCLEOTIDE SEQUENCE</scope>
    <source>
        <strain evidence="4">2225st1_A6_2225SCRN_200828</strain>
    </source>
</reference>
<name>A0A174VLE4_FLAPL</name>
<gene>
    <name evidence="5" type="ORF">GKE90_18910</name>
    <name evidence="4" type="ORF">PND83_19865</name>
</gene>
<comment type="similarity">
    <text evidence="1">Belongs to the Mg-chelatase subunits D/I family.</text>
</comment>
<dbReference type="RefSeq" id="WP_055271569.1">
    <property type="nucleotide sequence ID" value="NZ_BAABXT010000001.1"/>
</dbReference>
<dbReference type="PANTHER" id="PTHR35023">
    <property type="entry name" value="CHELATASE-RELATED"/>
    <property type="match status" value="1"/>
</dbReference>
<evidence type="ECO:0000259" key="3">
    <source>
        <dbReference type="PROSITE" id="PS50234"/>
    </source>
</evidence>
<feature type="compositionally biased region" description="Gly residues" evidence="2">
    <location>
        <begin position="301"/>
        <end position="311"/>
    </location>
</feature>
<dbReference type="InterPro" id="IPR011704">
    <property type="entry name" value="ATPase_dyneun-rel_AAA"/>
</dbReference>
<dbReference type="PANTHER" id="PTHR35023:SF1">
    <property type="entry name" value="MG-PROTOPORPHYRIN IX CHELATASE"/>
    <property type="match status" value="1"/>
</dbReference>
<dbReference type="GO" id="GO:0016887">
    <property type="term" value="F:ATP hydrolysis activity"/>
    <property type="evidence" value="ECO:0007669"/>
    <property type="project" value="InterPro"/>
</dbReference>
<dbReference type="PROSITE" id="PS50234">
    <property type="entry name" value="VWFA"/>
    <property type="match status" value="1"/>
</dbReference>
<evidence type="ECO:0000313" key="4">
    <source>
        <dbReference type="EMBL" id="MDB7908246.1"/>
    </source>
</evidence>
<dbReference type="Proteomes" id="UP001211006">
    <property type="component" value="Unassembled WGS sequence"/>
</dbReference>
<dbReference type="EMBL" id="WKPO01000041">
    <property type="protein sequence ID" value="MSB50734.1"/>
    <property type="molecule type" value="Genomic_DNA"/>
</dbReference>
<dbReference type="InterPro" id="IPR036465">
    <property type="entry name" value="vWFA_dom_sf"/>
</dbReference>
<evidence type="ECO:0000313" key="6">
    <source>
        <dbReference type="Proteomes" id="UP000429811"/>
    </source>
</evidence>
<dbReference type="Proteomes" id="UP000429811">
    <property type="component" value="Unassembled WGS sequence"/>
</dbReference>
<dbReference type="CDD" id="cd00009">
    <property type="entry name" value="AAA"/>
    <property type="match status" value="1"/>
</dbReference>
<dbReference type="Gene3D" id="3.40.50.410">
    <property type="entry name" value="von Willebrand factor, type A domain"/>
    <property type="match status" value="1"/>
</dbReference>
<proteinExistence type="inferred from homology"/>
<dbReference type="Gene3D" id="1.10.8.80">
    <property type="entry name" value="Magnesium chelatase subunit I, C-Terminal domain"/>
    <property type="match status" value="1"/>
</dbReference>
<feature type="compositionally biased region" description="Basic residues" evidence="2">
    <location>
        <begin position="365"/>
        <end position="382"/>
    </location>
</feature>
<dbReference type="InterPro" id="IPR027417">
    <property type="entry name" value="P-loop_NTPase"/>
</dbReference>
<evidence type="ECO:0000256" key="1">
    <source>
        <dbReference type="ARBA" id="ARBA00005799"/>
    </source>
</evidence>
<dbReference type="InterPro" id="IPR052989">
    <property type="entry name" value="Mg-chelatase_DI-like"/>
</dbReference>
<sequence length="622" mass="66822">MDRPLYPFTAVVGQERAKQALLCLAVEPRIGGVLLCGEKGTAKSTLVRALGGLEGVRLLELPVSATEDMLLGGVELETAVRTGRRTFQPGLLARADGAVLYADEVNLLPSALTAALLDTLETGVCRMERDGISHTCPARFALVGTMNPEEGTLRPQLLDRFGLYVAVTGEREPEARKEVVRRRLAFEETPAAFRAQWARREERLAGQLAAARALLPQVDVGEAEEQAACLLARQANAAGHRAELAILHTARALAALAGRTYINLEDLHTAAELALPHRRREGSEGPPPRQERGEEPPRGSGADGQAGGGDGPADESHPADGPPQEGVQAPAPPTEQGPSRERLEQGENLYEVRTLLTTRADRLARRGSGRRSKTRSATRRGRAVGDRIPRGKAEDLAVGATLRAAAPYQWSRGGGQSGLVILPPDLRVKVRESRVGADIVFAVDASGSMGAARRMKEVKEAVLSMLMDSYQKRDQVGLVAFRGGEAAAVLELTRSVELAQRELQALPTGGRTPLAAGLEEARRMLERQRRRVRDSLPLLVLITDGRANFSRGGDPVEEALRAARRVAEAHIPAVVIDTERQFVSLGLAAQVAQVMGAPCYRVEELRARPLAQLVRGHSPAAG</sequence>
<feature type="domain" description="VWFA" evidence="3">
    <location>
        <begin position="438"/>
        <end position="576"/>
    </location>
</feature>
<evidence type="ECO:0000313" key="5">
    <source>
        <dbReference type="EMBL" id="MSB50734.1"/>
    </source>
</evidence>
<dbReference type="AlphaFoldDB" id="A0A174VLE4"/>
<feature type="region of interest" description="Disordered" evidence="2">
    <location>
        <begin position="273"/>
        <end position="347"/>
    </location>
</feature>
<dbReference type="InterPro" id="IPR002035">
    <property type="entry name" value="VWF_A"/>
</dbReference>
<dbReference type="EMBL" id="JAQLWO010000029">
    <property type="protein sequence ID" value="MDB7908246.1"/>
    <property type="molecule type" value="Genomic_DNA"/>
</dbReference>
<dbReference type="SUPFAM" id="SSF53300">
    <property type="entry name" value="vWA-like"/>
    <property type="match status" value="1"/>
</dbReference>
<dbReference type="SMART" id="SM00327">
    <property type="entry name" value="VWA"/>
    <property type="match status" value="1"/>
</dbReference>
<accession>A0A174VLE4</accession>
<dbReference type="CDD" id="cd01451">
    <property type="entry name" value="vWA_Magnesium_chelatase"/>
    <property type="match status" value="1"/>
</dbReference>
<dbReference type="Pfam" id="PF17863">
    <property type="entry name" value="AAA_lid_2"/>
    <property type="match status" value="1"/>
</dbReference>
<dbReference type="InterPro" id="IPR041628">
    <property type="entry name" value="ChlI/MoxR_AAA_lid"/>
</dbReference>
<dbReference type="SUPFAM" id="SSF52540">
    <property type="entry name" value="P-loop containing nucleoside triphosphate hydrolases"/>
    <property type="match status" value="1"/>
</dbReference>